<keyword evidence="6 11" id="KW-1133">Transmembrane helix</keyword>
<keyword evidence="4" id="KW-0963">Cytoplasm</keyword>
<dbReference type="PANTHER" id="PTHR16795">
    <property type="entry name" value="LIMBIN/ELLIS-VAN CREVELD PROTEIN"/>
    <property type="match status" value="1"/>
</dbReference>
<dbReference type="GeneTree" id="ENSGT00940000154127"/>
<evidence type="ECO:0000256" key="2">
    <source>
        <dbReference type="ARBA" id="ARBA00004162"/>
    </source>
</evidence>
<evidence type="ECO:0000256" key="11">
    <source>
        <dbReference type="SAM" id="Phobius"/>
    </source>
</evidence>
<evidence type="ECO:0000256" key="10">
    <source>
        <dbReference type="SAM" id="Coils"/>
    </source>
</evidence>
<gene>
    <name evidence="12" type="primary">EVC2</name>
</gene>
<reference evidence="12" key="1">
    <citation type="submission" date="2025-08" db="UniProtKB">
        <authorList>
            <consortium name="Ensembl"/>
        </authorList>
    </citation>
    <scope>IDENTIFICATION</scope>
</reference>
<comment type="subcellular location">
    <subcellularLocation>
        <location evidence="2">Cell membrane</location>
        <topology evidence="2">Single-pass membrane protein</topology>
    </subcellularLocation>
    <subcellularLocation>
        <location evidence="1">Cytoplasm</location>
        <location evidence="1">Cytoskeleton</location>
        <location evidence="1">Cilium basal body</location>
    </subcellularLocation>
</comment>
<evidence type="ECO:0000256" key="1">
    <source>
        <dbReference type="ARBA" id="ARBA00004120"/>
    </source>
</evidence>
<dbReference type="OMA" id="IFFAQIK"/>
<dbReference type="Pfam" id="PF12297">
    <property type="entry name" value="EVC2_like"/>
    <property type="match status" value="1"/>
</dbReference>
<dbReference type="InterPro" id="IPR022076">
    <property type="entry name" value="Limbin"/>
</dbReference>
<dbReference type="GO" id="GO:0007224">
    <property type="term" value="P:smoothened signaling pathway"/>
    <property type="evidence" value="ECO:0007669"/>
    <property type="project" value="Ensembl"/>
</dbReference>
<dbReference type="Proteomes" id="UP000694392">
    <property type="component" value="Unplaced"/>
</dbReference>
<protein>
    <submittedName>
        <fullName evidence="12">EvC ciliary complex subunit 2</fullName>
    </submittedName>
</protein>
<evidence type="ECO:0000256" key="9">
    <source>
        <dbReference type="ARBA" id="ARBA00023273"/>
    </source>
</evidence>
<keyword evidence="3" id="KW-1003">Cell membrane</keyword>
<proteinExistence type="predicted"/>
<evidence type="ECO:0000313" key="13">
    <source>
        <dbReference type="Proteomes" id="UP000694392"/>
    </source>
</evidence>
<dbReference type="InterPro" id="IPR026501">
    <property type="entry name" value="Limbin/EVC"/>
</dbReference>
<accession>A0A8D0GKX6</accession>
<dbReference type="AlphaFoldDB" id="A0A8D0GKX6"/>
<keyword evidence="9" id="KW-0966">Cell projection</keyword>
<dbReference type="GO" id="GO:0060170">
    <property type="term" value="C:ciliary membrane"/>
    <property type="evidence" value="ECO:0007669"/>
    <property type="project" value="Ensembl"/>
</dbReference>
<feature type="transmembrane region" description="Helical" evidence="11">
    <location>
        <begin position="243"/>
        <end position="267"/>
    </location>
</feature>
<name>A0A8D0GKX6_SPHPU</name>
<evidence type="ECO:0000256" key="7">
    <source>
        <dbReference type="ARBA" id="ARBA00023136"/>
    </source>
</evidence>
<dbReference type="PANTHER" id="PTHR16795:SF14">
    <property type="entry name" value="LIMBIN"/>
    <property type="match status" value="1"/>
</dbReference>
<feature type="coiled-coil region" evidence="10">
    <location>
        <begin position="409"/>
        <end position="458"/>
    </location>
</feature>
<keyword evidence="10" id="KW-0175">Coiled coil</keyword>
<organism evidence="12 13">
    <name type="scientific">Sphenodon punctatus</name>
    <name type="common">Tuatara</name>
    <name type="synonym">Hatteria punctata</name>
    <dbReference type="NCBI Taxonomy" id="8508"/>
    <lineage>
        <taxon>Eukaryota</taxon>
        <taxon>Metazoa</taxon>
        <taxon>Chordata</taxon>
        <taxon>Craniata</taxon>
        <taxon>Vertebrata</taxon>
        <taxon>Euteleostomi</taxon>
        <taxon>Lepidosauria</taxon>
        <taxon>Sphenodontia</taxon>
        <taxon>Sphenodontidae</taxon>
        <taxon>Sphenodon</taxon>
    </lineage>
</organism>
<dbReference type="Ensembl" id="ENSSPUT00000010673.1">
    <property type="protein sequence ID" value="ENSSPUP00000010018.1"/>
    <property type="gene ID" value="ENSSPUG00000007731.1"/>
</dbReference>
<evidence type="ECO:0000256" key="3">
    <source>
        <dbReference type="ARBA" id="ARBA00022475"/>
    </source>
</evidence>
<evidence type="ECO:0000256" key="6">
    <source>
        <dbReference type="ARBA" id="ARBA00022989"/>
    </source>
</evidence>
<keyword evidence="5 11" id="KW-0812">Transmembrane</keyword>
<keyword evidence="7 11" id="KW-0472">Membrane</keyword>
<dbReference type="GO" id="GO:0005634">
    <property type="term" value="C:nucleus"/>
    <property type="evidence" value="ECO:0007669"/>
    <property type="project" value="Ensembl"/>
</dbReference>
<dbReference type="GO" id="GO:0098797">
    <property type="term" value="C:plasma membrane protein complex"/>
    <property type="evidence" value="ECO:0007669"/>
    <property type="project" value="Ensembl"/>
</dbReference>
<evidence type="ECO:0000313" key="12">
    <source>
        <dbReference type="Ensembl" id="ENSSPUP00000010018.1"/>
    </source>
</evidence>
<sequence>MQASNVTGLDVGSCGRMAGNGLLLSNLCFSSNRVHCFPFSAVKLPLVKEKSEDHALLLTSAAPDPQWSHSLFALIPSWTKRILSKRASSINHQLHEEMPRSSVSSGSGITFQKCAMVTMQHEPQTAYVRLVINNTNAPFASNITDLILLDNITSLSLQETSGSRISDGFQIFKRGFLSVGECYSVDYVAVLNVKDTWDGRVLTLPAKLTFRNSSLNKTELSSLMASFTITGEEKTKILFHHGIHALGFIIAFVISLMLTCVIFFAVYQTRRLTRSFPNKKQEMGQESTPEHKLEPIQFNSRDAINEEILLNDQIIDILCFEESENMLQSLEDLEVTSLTRVDADLEAYRMQFCKDAIALLMKNVIISHSLSPHVEKKMSSIFRKQFLAMETEIQAEYERKMVALTAECNLEARKEVETQQQRERAANEEGEELMKRASEKSAAEYRGLLDKLHKLERNHMKRFLLVKQEEYFAKAYRQLALSQRTELHHIFFTQIKNAIFKGELKLEVAKALLQDYAKIQGDVEELMDFLQTNKNYHLSKRFAYREYLIKQGQLWDSKVSSLWNMGVNQIENLINKMERSGHLPENHSGMLLDRAQGEVRSIKQKLDHSLKQEKQKLHQKLIAKRRREMLQKKEQWKEQMSVGDSLKTTKEVGHYLSQQQKLLTDHTIEFEELIEKLDYDAHEELKELRFVLMEKAVEELRRVSYGVITQELLKFNVPKPHLQQIMEEHKKEAAVQAEQLEKEQCDMTVANEELLQNMRDKLSGELLRGVAEQKSLRNWEQLVFLKLLSLPLSLSEEELLKVRQEFHCCFSQMDCNLALPKIQARVLLQAYQSGWREEELLKVHQSLEVPDKLQQAKVKKPRSKSKNKIDVLKKLMEDKICIYEQPITVENLNKLHSELLLEREHQLHNRENKLGEYITSLQFQKTDKKSKTLEIYTSLVNIQALLLEELNTSRILTKSECTQILERHNPEIEELDRKLECEMLHKESVDQQQYLMSRQRWAPDGIGLSSEGVEVNADRQVSAMLRQAMNQCKQLVNQHRQSLQEEQWDKVMLEDLLENIEMDTLLALYGKELRLAAYLTKLTMIQVGMLHRLLNLLLPLSSHNELLSLLDSISAKYADSAIESDNNTAGADSCKKRKCQGSWHALENKVRQEMIKQGLEKINSGSGRKESLLTKRQPTLMRKAAFSHLECLSEHSSMELLEQTDSTAEAIELSGTGEKIFLFRDQPDHTLCLQSSPRKKKKNFLNSKKAVLASMNQ</sequence>
<evidence type="ECO:0000256" key="5">
    <source>
        <dbReference type="ARBA" id="ARBA00022692"/>
    </source>
</evidence>
<evidence type="ECO:0000256" key="4">
    <source>
        <dbReference type="ARBA" id="ARBA00022490"/>
    </source>
</evidence>
<evidence type="ECO:0000256" key="8">
    <source>
        <dbReference type="ARBA" id="ARBA00023212"/>
    </source>
</evidence>
<reference evidence="12" key="2">
    <citation type="submission" date="2025-09" db="UniProtKB">
        <authorList>
            <consortium name="Ensembl"/>
        </authorList>
    </citation>
    <scope>IDENTIFICATION</scope>
</reference>
<keyword evidence="8" id="KW-0206">Cytoskeleton</keyword>
<keyword evidence="13" id="KW-1185">Reference proteome</keyword>